<dbReference type="PANTHER" id="PTHR47096:SF1">
    <property type="entry name" value="MISSHAPEN LIKE KINASE 1"/>
    <property type="match status" value="1"/>
</dbReference>
<keyword evidence="15" id="KW-1185">Reference proteome</keyword>
<feature type="compositionally biased region" description="Basic and acidic residues" evidence="11">
    <location>
        <begin position="544"/>
        <end position="570"/>
    </location>
</feature>
<dbReference type="EC" id="2.7.11.1" evidence="2"/>
<evidence type="ECO:0000256" key="11">
    <source>
        <dbReference type="SAM" id="MobiDB-lite"/>
    </source>
</evidence>
<evidence type="ECO:0000313" key="15">
    <source>
        <dbReference type="Proteomes" id="UP000694546"/>
    </source>
</evidence>
<feature type="compositionally biased region" description="Basic and acidic residues" evidence="11">
    <location>
        <begin position="394"/>
        <end position="428"/>
    </location>
</feature>
<comment type="catalytic activity">
    <reaction evidence="9">
        <text>L-seryl-[protein] + ATP = O-phospho-L-seryl-[protein] + ADP + H(+)</text>
        <dbReference type="Rhea" id="RHEA:17989"/>
        <dbReference type="Rhea" id="RHEA-COMP:9863"/>
        <dbReference type="Rhea" id="RHEA-COMP:11604"/>
        <dbReference type="ChEBI" id="CHEBI:15378"/>
        <dbReference type="ChEBI" id="CHEBI:29999"/>
        <dbReference type="ChEBI" id="CHEBI:30616"/>
        <dbReference type="ChEBI" id="CHEBI:83421"/>
        <dbReference type="ChEBI" id="CHEBI:456216"/>
        <dbReference type="EC" id="2.7.11.1"/>
    </reaction>
</comment>
<feature type="compositionally biased region" description="Low complexity" evidence="11">
    <location>
        <begin position="375"/>
        <end position="393"/>
    </location>
</feature>
<dbReference type="OMA" id="QPSLQWP"/>
<proteinExistence type="inferred from homology"/>
<evidence type="ECO:0000256" key="7">
    <source>
        <dbReference type="ARBA" id="ARBA00022840"/>
    </source>
</evidence>
<dbReference type="Gene3D" id="1.10.510.10">
    <property type="entry name" value="Transferase(Phosphotransferase) domain 1"/>
    <property type="match status" value="1"/>
</dbReference>
<dbReference type="PROSITE" id="PS50011">
    <property type="entry name" value="PROTEIN_KINASE_DOM"/>
    <property type="match status" value="1"/>
</dbReference>
<reference evidence="14" key="2">
    <citation type="submission" date="2025-09" db="UniProtKB">
        <authorList>
            <consortium name="Ensembl"/>
        </authorList>
    </citation>
    <scope>IDENTIFICATION</scope>
</reference>
<dbReference type="Pfam" id="PF00780">
    <property type="entry name" value="CNH"/>
    <property type="match status" value="1"/>
</dbReference>
<dbReference type="GO" id="GO:0004674">
    <property type="term" value="F:protein serine/threonine kinase activity"/>
    <property type="evidence" value="ECO:0007669"/>
    <property type="project" value="UniProtKB-KW"/>
</dbReference>
<evidence type="ECO:0000256" key="4">
    <source>
        <dbReference type="ARBA" id="ARBA00022679"/>
    </source>
</evidence>
<dbReference type="GO" id="GO:0005829">
    <property type="term" value="C:cytosol"/>
    <property type="evidence" value="ECO:0007669"/>
    <property type="project" value="TreeGrafter"/>
</dbReference>
<dbReference type="FunFam" id="1.10.510.10:FF:000003">
    <property type="entry name" value="TRAF2 and NCK-interacting protein kinase isoform 4"/>
    <property type="match status" value="1"/>
</dbReference>
<dbReference type="InterPro" id="IPR008271">
    <property type="entry name" value="Ser/Thr_kinase_AS"/>
</dbReference>
<evidence type="ECO:0000256" key="3">
    <source>
        <dbReference type="ARBA" id="ARBA00022527"/>
    </source>
</evidence>
<organism evidence="14 15">
    <name type="scientific">Gadus morhua</name>
    <name type="common">Atlantic cod</name>
    <dbReference type="NCBI Taxonomy" id="8049"/>
    <lineage>
        <taxon>Eukaryota</taxon>
        <taxon>Metazoa</taxon>
        <taxon>Chordata</taxon>
        <taxon>Craniata</taxon>
        <taxon>Vertebrata</taxon>
        <taxon>Euteleostomi</taxon>
        <taxon>Actinopterygii</taxon>
        <taxon>Neopterygii</taxon>
        <taxon>Teleostei</taxon>
        <taxon>Neoteleostei</taxon>
        <taxon>Acanthomorphata</taxon>
        <taxon>Zeiogadaria</taxon>
        <taxon>Gadariae</taxon>
        <taxon>Gadiformes</taxon>
        <taxon>Gadoidei</taxon>
        <taxon>Gadidae</taxon>
        <taxon>Gadus</taxon>
    </lineage>
</organism>
<evidence type="ECO:0000313" key="14">
    <source>
        <dbReference type="Ensembl" id="ENSGMOP00000055650.1"/>
    </source>
</evidence>
<dbReference type="SMART" id="SM00220">
    <property type="entry name" value="S_TKc"/>
    <property type="match status" value="1"/>
</dbReference>
<dbReference type="InterPro" id="IPR011009">
    <property type="entry name" value="Kinase-like_dom_sf"/>
</dbReference>
<keyword evidence="7 10" id="KW-0067">ATP-binding</keyword>
<evidence type="ECO:0000256" key="8">
    <source>
        <dbReference type="ARBA" id="ARBA00047899"/>
    </source>
</evidence>
<feature type="region of interest" description="Disordered" evidence="11">
    <location>
        <begin position="362"/>
        <end position="428"/>
    </location>
</feature>
<evidence type="ECO:0000259" key="13">
    <source>
        <dbReference type="PROSITE" id="PS50219"/>
    </source>
</evidence>
<evidence type="ECO:0000256" key="9">
    <source>
        <dbReference type="ARBA" id="ARBA00048679"/>
    </source>
</evidence>
<evidence type="ECO:0000256" key="10">
    <source>
        <dbReference type="PROSITE-ProRule" id="PRU10141"/>
    </source>
</evidence>
<dbReference type="InterPro" id="IPR001180">
    <property type="entry name" value="CNH_dom"/>
</dbReference>
<dbReference type="PROSITE" id="PS00107">
    <property type="entry name" value="PROTEIN_KINASE_ATP"/>
    <property type="match status" value="1"/>
</dbReference>
<feature type="region of interest" description="Disordered" evidence="11">
    <location>
        <begin position="759"/>
        <end position="828"/>
    </location>
</feature>
<dbReference type="Ensembl" id="ENSGMOT00000064593.1">
    <property type="protein sequence ID" value="ENSGMOP00000055650.1"/>
    <property type="gene ID" value="ENSGMOG00000001600.2"/>
</dbReference>
<protein>
    <recommendedName>
        <fullName evidence="2">non-specific serine/threonine protein kinase</fullName>
        <ecNumber evidence="2">2.7.11.1</ecNumber>
    </recommendedName>
</protein>
<accession>A0A8C5C699</accession>
<gene>
    <name evidence="14" type="primary">si:zfos-2326c3.2</name>
</gene>
<name>A0A8C5C699_GADMO</name>
<dbReference type="PANTHER" id="PTHR47096">
    <property type="entry name" value="MISSHAPEN LIKE KINASE 1"/>
    <property type="match status" value="1"/>
</dbReference>
<evidence type="ECO:0000256" key="6">
    <source>
        <dbReference type="ARBA" id="ARBA00022777"/>
    </source>
</evidence>
<comment type="similarity">
    <text evidence="1">Belongs to the protein kinase superfamily. STE Ser/Thr protein kinase family. STE20 subfamily.</text>
</comment>
<dbReference type="InterPro" id="IPR017441">
    <property type="entry name" value="Protein_kinase_ATP_BS"/>
</dbReference>
<comment type="catalytic activity">
    <reaction evidence="8">
        <text>L-threonyl-[protein] + ATP = O-phospho-L-threonyl-[protein] + ADP + H(+)</text>
        <dbReference type="Rhea" id="RHEA:46608"/>
        <dbReference type="Rhea" id="RHEA-COMP:11060"/>
        <dbReference type="Rhea" id="RHEA-COMP:11605"/>
        <dbReference type="ChEBI" id="CHEBI:15378"/>
        <dbReference type="ChEBI" id="CHEBI:30013"/>
        <dbReference type="ChEBI" id="CHEBI:30616"/>
        <dbReference type="ChEBI" id="CHEBI:61977"/>
        <dbReference type="ChEBI" id="CHEBI:456216"/>
        <dbReference type="EC" id="2.7.11.1"/>
    </reaction>
</comment>
<dbReference type="Gene3D" id="3.30.200.20">
    <property type="entry name" value="Phosphorylase Kinase, domain 1"/>
    <property type="match status" value="1"/>
</dbReference>
<feature type="compositionally biased region" description="Polar residues" evidence="11">
    <location>
        <begin position="943"/>
        <end position="955"/>
    </location>
</feature>
<evidence type="ECO:0000256" key="1">
    <source>
        <dbReference type="ARBA" id="ARBA00008874"/>
    </source>
</evidence>
<feature type="compositionally biased region" description="Pro residues" evidence="11">
    <location>
        <begin position="470"/>
        <end position="484"/>
    </location>
</feature>
<feature type="compositionally biased region" description="Acidic residues" evidence="11">
    <location>
        <begin position="324"/>
        <end position="338"/>
    </location>
</feature>
<evidence type="ECO:0000259" key="12">
    <source>
        <dbReference type="PROSITE" id="PS50011"/>
    </source>
</evidence>
<feature type="region of interest" description="Disordered" evidence="11">
    <location>
        <begin position="458"/>
        <end position="581"/>
    </location>
</feature>
<evidence type="ECO:0000256" key="2">
    <source>
        <dbReference type="ARBA" id="ARBA00012513"/>
    </source>
</evidence>
<keyword evidence="3" id="KW-0723">Serine/threonine-protein kinase</keyword>
<dbReference type="AlphaFoldDB" id="A0A8C5C699"/>
<feature type="region of interest" description="Disordered" evidence="11">
    <location>
        <begin position="849"/>
        <end position="955"/>
    </location>
</feature>
<dbReference type="InterPro" id="IPR000719">
    <property type="entry name" value="Prot_kinase_dom"/>
</dbReference>
<sequence length="1280" mass="144523">MSRENTTRSLDSIDLAALRDPAGIFELVEVVGNGTYGQVYKGRHVKTGQLAAIKVMEVTEDEEEEIKLEINMLKSYSHHRNIATYYGAFIKKSPAGQDHNLWLVMEYCGAGSVTDLVKKTKGNSFKEDWIAYICREVLRGLTHLHAHHVIHRDIKGQNVLLTENAEVKLVDFGVSAQLDKTVGRRNTFIGTPYWMAPEVIACDENPDATYDYRSDLWSLGITALEMAEGAPPLCDMHPMRALFLIPRNPPPKLKTKKWSKRFLSFLDRCLVKNHTLRPSAEALLRHAFVKDLLNERQVRILLKDHLDRTRKKREKEGPEYEYSGSEEEDEEPAEEEGEPSSIVNVPGEWTLRREFLRLQTEGREGAREGGGPAGSGAQQRHQQALQQQRQQLAEQERYKQQLLADRQKRIQQQHEQRQKLEDQQRRQLADTAYQWAELQEILLGEESDLRDNRILLDERNGGKSDRRQRPPPPSQQLQPPPRQAPGPQRRDQPPQLLHPQRPPPQHLPHPQHQQPSAGRRSHRTLPKDQTQLLSLQHDHRHRERERERERERHRERERERARERERERARPTTGAQKLAHGGALLPVAKLLPSCPASSQRRVMELQEANLARLLSAAGLPREMHSRMGSGSSSSPCTPAMQRAHFNQNANLRSSRDAPHSSSMSDMAISPLAPFRPAVAPVGPVSPTLDTVYWDSHKPPKVPERTTSKFYCKELVMGHKRTSSSGSPVFAEKLTWTVSPGGSSNHPGYFNLESPLLQQRLQQQRRPQDGSPGGPAQGIRPSAGRHNKVAEYSSSSDELGSSDEEESTRSALSNGQGRHFRGIPDGIVLQPHHNLNQNVVRGPDDAYMLPDLLQKTQPPSGPGGPDPRAQQQQQRDLAYSQSPTAVRPPQHPEPAPGSPTAKSPSSPLSPFIDPRLLQLAPPCSPTSSRPEPIRRQNHRKGSVVNVNPTNIRPQSDTPEIRKYKKKFNTEVLCAGLWGVNLLVGTESGLWLLDRSGQGKVYSLISRRRFQQMDVLEGLNVLITISGKKNKLRLYYLSWLRNKILHNDPEVEKRQGWTSVGDLEGCVHYKVVRYEKIKFLVIALKSAVEVYAWAPKPYHKFMAFKSFCPLPQRPLSVDLTVEEGQRLKVIYGSLSGFHAIDVDSGTPYDLYLPTHIQGSICPHAIIILPNSAGTEVLVCYEDEGVFIDTYGRITKDMVLQWGEMPASVAYLQSNQVMGWGEKAIELRSANTGDLEGVFMHKKAQKLKFLCERNDKVFFASVQSGGSSQIYFMTLGQNSLFSW</sequence>
<reference evidence="14" key="1">
    <citation type="submission" date="2025-08" db="UniProtKB">
        <authorList>
            <consortium name="Ensembl"/>
        </authorList>
    </citation>
    <scope>IDENTIFICATION</scope>
</reference>
<feature type="binding site" evidence="10">
    <location>
        <position position="54"/>
    </location>
    <ligand>
        <name>ATP</name>
        <dbReference type="ChEBI" id="CHEBI:30616"/>
    </ligand>
</feature>
<dbReference type="SMART" id="SM00036">
    <property type="entry name" value="CNH"/>
    <property type="match status" value="1"/>
</dbReference>
<feature type="region of interest" description="Disordered" evidence="11">
    <location>
        <begin position="309"/>
        <end position="344"/>
    </location>
</feature>
<keyword evidence="6" id="KW-0418">Kinase</keyword>
<dbReference type="PROSITE" id="PS00108">
    <property type="entry name" value="PROTEIN_KINASE_ST"/>
    <property type="match status" value="1"/>
</dbReference>
<feature type="compositionally biased region" description="Basic and acidic residues" evidence="11">
    <location>
        <begin position="458"/>
        <end position="468"/>
    </location>
</feature>
<dbReference type="Pfam" id="PF00069">
    <property type="entry name" value="Pkinase"/>
    <property type="match status" value="1"/>
</dbReference>
<evidence type="ECO:0000256" key="5">
    <source>
        <dbReference type="ARBA" id="ARBA00022741"/>
    </source>
</evidence>
<dbReference type="Proteomes" id="UP000694546">
    <property type="component" value="Chromosome 10"/>
</dbReference>
<dbReference type="GeneTree" id="ENSGT00950000183196"/>
<dbReference type="FunFam" id="3.30.200.20:FF:000006">
    <property type="entry name" value="TRAF2 and NCK-interacting protein kinase isoform 4"/>
    <property type="match status" value="1"/>
</dbReference>
<dbReference type="SUPFAM" id="SSF56112">
    <property type="entry name" value="Protein kinase-like (PK-like)"/>
    <property type="match status" value="1"/>
</dbReference>
<keyword evidence="5 10" id="KW-0547">Nucleotide-binding</keyword>
<dbReference type="GO" id="GO:0005524">
    <property type="term" value="F:ATP binding"/>
    <property type="evidence" value="ECO:0007669"/>
    <property type="project" value="UniProtKB-UniRule"/>
</dbReference>
<dbReference type="InterPro" id="IPR051700">
    <property type="entry name" value="STE20_Ser-Thr_kinase"/>
</dbReference>
<dbReference type="PROSITE" id="PS50219">
    <property type="entry name" value="CNH"/>
    <property type="match status" value="1"/>
</dbReference>
<feature type="domain" description="CNH" evidence="13">
    <location>
        <begin position="967"/>
        <end position="1254"/>
    </location>
</feature>
<keyword evidence="4" id="KW-0808">Transferase</keyword>
<feature type="domain" description="Protein kinase" evidence="12">
    <location>
        <begin position="25"/>
        <end position="289"/>
    </location>
</feature>